<dbReference type="EMBL" id="LWCA01000308">
    <property type="protein sequence ID" value="OAF69276.1"/>
    <property type="molecule type" value="Genomic_DNA"/>
</dbReference>
<evidence type="ECO:0000313" key="3">
    <source>
        <dbReference type="Proteomes" id="UP000078046"/>
    </source>
</evidence>
<organism evidence="2 3">
    <name type="scientific">Intoshia linei</name>
    <dbReference type="NCBI Taxonomy" id="1819745"/>
    <lineage>
        <taxon>Eukaryota</taxon>
        <taxon>Metazoa</taxon>
        <taxon>Spiralia</taxon>
        <taxon>Lophotrochozoa</taxon>
        <taxon>Mesozoa</taxon>
        <taxon>Orthonectida</taxon>
        <taxon>Rhopaluridae</taxon>
        <taxon>Intoshia</taxon>
    </lineage>
</organism>
<proteinExistence type="predicted"/>
<reference evidence="2 3" key="1">
    <citation type="submission" date="2016-04" db="EMBL/GenBank/DDBJ databases">
        <title>The genome of Intoshia linei affirms orthonectids as highly simplified spiralians.</title>
        <authorList>
            <person name="Mikhailov K.V."/>
            <person name="Slusarev G.S."/>
            <person name="Nikitin M.A."/>
            <person name="Logacheva M.D."/>
            <person name="Penin A."/>
            <person name="Aleoshin V."/>
            <person name="Panchin Y.V."/>
        </authorList>
    </citation>
    <scope>NUCLEOTIDE SEQUENCE [LARGE SCALE GENOMIC DNA]</scope>
    <source>
        <strain evidence="2">Intl2013</strain>
        <tissue evidence="2">Whole animal</tissue>
    </source>
</reference>
<sequence length="949" mass="111506">MADSDANRYDSETSGESVEVVKSNGRERGRKKPRSDPPYENLMSIFEDHDVFHLPLARPGENTDNWDSCLANFQDRNTLIFKIEVMDLDLCQEAESCWNTNPPFVALGAYKLEINSLLGPDYRRYIVTPLPMSINLENNRENSRHSVLYMLLRIKSIKTHVFEVMMEYVMRDLENLAQLNDMTKNLLFNAIYQLKNSTFIDDDCSIYPKLVELTKNIDYIELEVVLIDLVTHIAPVDFHWDVARTTNKSLAFMQDIVNQNGHLGIILNYYLSFVEYSDFSNIYAKLSENLIIDTSRYNTQDNLNMSLSMYHTISFFLKRISRMSIYIVKVKILLLSLKSYLSNNPEETSDSVSKDSQDSISFSAKFDNSNQHPATHEYNENITLVLLYSLVFNQNPKVINVLKTLSPYYAKRIIDAINSDDENILRLLLVDYWLYLLRLKPKNIMKEKFVDFISDMIVFSDKTILFYRNMLKTCENLDYLEKNHLKILFENMTQLLLFRDEPANWKILYDYFNNTIKYVHTHKVMKIIYTIFVVIKTIISFQDESNVYFDPIWYTRFLNLMNNNINDRLSLSICFFGYFSDFLNDMMDNTIPKVVLDWMVDNYVKVNFLSTECDESNYVENILFSSNDNAKHPLCLTIYNSTDYFVESSVDNIFITHNICLATKFKFFLSMKKCFSFQKIKCTKNFDFDGIIVRAHSDNEEFDSISGFPDKYNEKLLSIENMVFLSNIYVELINYFHEMDNVESIQVLINKFNFLEKRWLCLWGNYNNKITFIEGHHKFMNGCYISLPKITSIQHMFLEMENSQDTSIVNPNTCTTLSLTKNCDAKVSIVDYIKFFDSIKLIYKPLNVDCINYILKRMNNIYNAEMMVLRSLLVEVDESMFNDIDKVKKVFTYFVGIGDSYMKKEPLLDTQKKIYVIFNFLKQFIYNCDMHELSSFELLRDSTSFGNET</sequence>
<gene>
    <name evidence="2" type="ORF">A3Q56_02956</name>
</gene>
<protein>
    <submittedName>
        <fullName evidence="2">Uncharacterized protein</fullName>
    </submittedName>
</protein>
<dbReference type="AlphaFoldDB" id="A0A177B4U3"/>
<feature type="compositionally biased region" description="Basic and acidic residues" evidence="1">
    <location>
        <begin position="1"/>
        <end position="11"/>
    </location>
</feature>
<dbReference type="Proteomes" id="UP000078046">
    <property type="component" value="Unassembled WGS sequence"/>
</dbReference>
<feature type="region of interest" description="Disordered" evidence="1">
    <location>
        <begin position="1"/>
        <end position="39"/>
    </location>
</feature>
<keyword evidence="3" id="KW-1185">Reference proteome</keyword>
<comment type="caution">
    <text evidence="2">The sequence shown here is derived from an EMBL/GenBank/DDBJ whole genome shotgun (WGS) entry which is preliminary data.</text>
</comment>
<name>A0A177B4U3_9BILA</name>
<accession>A0A177B4U3</accession>
<evidence type="ECO:0000256" key="1">
    <source>
        <dbReference type="SAM" id="MobiDB-lite"/>
    </source>
</evidence>
<evidence type="ECO:0000313" key="2">
    <source>
        <dbReference type="EMBL" id="OAF69276.1"/>
    </source>
</evidence>